<evidence type="ECO:0000256" key="1">
    <source>
        <dbReference type="ARBA" id="ARBA00004496"/>
    </source>
</evidence>
<comment type="miscellaneous">
    <text evidence="16">The active site is a redox-active disulfide bond.</text>
</comment>
<feature type="active site" description="Proton acceptor" evidence="13">
    <location>
        <position position="443"/>
    </location>
</feature>
<evidence type="ECO:0000256" key="16">
    <source>
        <dbReference type="RuleBase" id="RU003692"/>
    </source>
</evidence>
<feature type="binding site" evidence="14">
    <location>
        <position position="270"/>
    </location>
    <ligand>
        <name>NAD(+)</name>
        <dbReference type="ChEBI" id="CHEBI:57540"/>
    </ligand>
</feature>
<evidence type="ECO:0000259" key="17">
    <source>
        <dbReference type="Pfam" id="PF02852"/>
    </source>
</evidence>
<gene>
    <name evidence="19" type="primary">lpdA</name>
    <name evidence="19" type="ORF">HKX40_09875</name>
</gene>
<evidence type="ECO:0000256" key="6">
    <source>
        <dbReference type="ARBA" id="ARBA00022630"/>
    </source>
</evidence>
<comment type="caution">
    <text evidence="19">The sequence shown here is derived from an EMBL/GenBank/DDBJ whole genome shotgun (WGS) entry which is preliminary data.</text>
</comment>
<dbReference type="Pfam" id="PF02852">
    <property type="entry name" value="Pyr_redox_dim"/>
    <property type="match status" value="1"/>
</dbReference>
<evidence type="ECO:0000256" key="4">
    <source>
        <dbReference type="ARBA" id="ARBA00016961"/>
    </source>
</evidence>
<comment type="similarity">
    <text evidence="2 16">Belongs to the class-I pyridine nucleotide-disulfide oxidoreductase family.</text>
</comment>
<evidence type="ECO:0000256" key="8">
    <source>
        <dbReference type="ARBA" id="ARBA00023002"/>
    </source>
</evidence>
<dbReference type="InterPro" id="IPR012999">
    <property type="entry name" value="Pyr_OxRdtase_I_AS"/>
</dbReference>
<organism evidence="19 20">
    <name type="scientific">Pelistega europaea</name>
    <dbReference type="NCBI Taxonomy" id="106147"/>
    <lineage>
        <taxon>Bacteria</taxon>
        <taxon>Pseudomonadati</taxon>
        <taxon>Pseudomonadota</taxon>
        <taxon>Betaproteobacteria</taxon>
        <taxon>Burkholderiales</taxon>
        <taxon>Alcaligenaceae</taxon>
        <taxon>Pelistega</taxon>
    </lineage>
</organism>
<dbReference type="RefSeq" id="WP_171589420.1">
    <property type="nucleotide sequence ID" value="NZ_JABGBO010000012.1"/>
</dbReference>
<dbReference type="InterPro" id="IPR016156">
    <property type="entry name" value="FAD/NAD-linked_Rdtase_dimer_sf"/>
</dbReference>
<feature type="binding site" evidence="14">
    <location>
        <position position="204"/>
    </location>
    <ligand>
        <name>NAD(+)</name>
        <dbReference type="ChEBI" id="CHEBI:57540"/>
    </ligand>
</feature>
<evidence type="ECO:0000256" key="7">
    <source>
        <dbReference type="ARBA" id="ARBA00022827"/>
    </source>
</evidence>
<dbReference type="SUPFAM" id="SSF51905">
    <property type="entry name" value="FAD/NAD(P)-binding domain"/>
    <property type="match status" value="1"/>
</dbReference>
<dbReference type="PANTHER" id="PTHR22912:SF217">
    <property type="entry name" value="DIHYDROLIPOYL DEHYDROGENASE"/>
    <property type="match status" value="1"/>
</dbReference>
<keyword evidence="14" id="KW-0547">Nucleotide-binding</keyword>
<evidence type="ECO:0000256" key="11">
    <source>
        <dbReference type="ARBA" id="ARBA00023284"/>
    </source>
</evidence>
<sequence>MNQVEKFDVVVIGAGPGGYVAAIRAAQLGLKVAIVEKNQLGGICLNWGCIPTKALLSSASVLRSLRHAKDYGISVQGISVDLSNVVERSRKVAKQLQNGVQHLMKKNNVTVFQGIAYIQGEGSIVITQDTRKQTLYARHIVVATGASARVLDTFPMGKEGVWYYKDALMPECLPKKLLVIGAGAIGVEFACFYHDMGVDVTLIEAGGSILPAEDGEVSAYMQNVLSKDGIHLHVGTMVKRAEYQEGKWNITLDNNEESVIQVDKVLVAIGVVGNIQQIGLENTKVEVKHSFICTDDFGATAEKGIYAIGDVAGAPCLAHKAYHQAVKCIEKIAGKTPKALDFGRIPACTYSYPQVAHIGMTEEVVKQKGISYRIGKFPFSANGKAIAAGATEGFVKVIFERNTGELLGAHMVGHDVTEMLQGYGIAMSLETTEQELMETIFAHPTQSEAMHEAVLAAFGQALHT</sequence>
<dbReference type="Pfam" id="PF07992">
    <property type="entry name" value="Pyr_redox_2"/>
    <property type="match status" value="1"/>
</dbReference>
<dbReference type="PROSITE" id="PS00076">
    <property type="entry name" value="PYRIDINE_REDOX_1"/>
    <property type="match status" value="1"/>
</dbReference>
<keyword evidence="7 14" id="KW-0274">FAD</keyword>
<feature type="domain" description="Pyridine nucleotide-disulphide oxidoreductase dimerisation" evidence="17">
    <location>
        <begin position="345"/>
        <end position="453"/>
    </location>
</feature>
<dbReference type="PIRSF" id="PIRSF000350">
    <property type="entry name" value="Mercury_reductase_MerA"/>
    <property type="match status" value="1"/>
</dbReference>
<dbReference type="Gene3D" id="3.50.50.60">
    <property type="entry name" value="FAD/NAD(P)-binding domain"/>
    <property type="match status" value="2"/>
</dbReference>
<keyword evidence="11 16" id="KW-0676">Redox-active center</keyword>
<reference evidence="19 20" key="1">
    <citation type="submission" date="2020-05" db="EMBL/GenBank/DDBJ databases">
        <authorList>
            <person name="Niu N."/>
        </authorList>
    </citation>
    <scope>NUCLEOTIDE SEQUENCE [LARGE SCALE GENOMIC DNA]</scope>
    <source>
        <strain evidence="19 20">LMG10982</strain>
    </source>
</reference>
<feature type="binding site" evidence="14">
    <location>
        <position position="53"/>
    </location>
    <ligand>
        <name>FAD</name>
        <dbReference type="ChEBI" id="CHEBI:57692"/>
    </ligand>
</feature>
<feature type="binding site" evidence="14">
    <location>
        <position position="310"/>
    </location>
    <ligand>
        <name>FAD</name>
        <dbReference type="ChEBI" id="CHEBI:57692"/>
    </ligand>
</feature>
<comment type="cofactor">
    <cofactor evidence="14 16">
        <name>FAD</name>
        <dbReference type="ChEBI" id="CHEBI:57692"/>
    </cofactor>
    <text evidence="14 16">Binds 1 FAD per subunit.</text>
</comment>
<keyword evidence="5" id="KW-0963">Cytoplasm</keyword>
<name>A0A7Y4LDK1_9BURK</name>
<dbReference type="InterPro" id="IPR023753">
    <property type="entry name" value="FAD/NAD-binding_dom"/>
</dbReference>
<dbReference type="SUPFAM" id="SSF55424">
    <property type="entry name" value="FAD/NAD-linked reductases, dimerisation (C-terminal) domain"/>
    <property type="match status" value="1"/>
</dbReference>
<dbReference type="GO" id="GO:0006103">
    <property type="term" value="P:2-oxoglutarate metabolic process"/>
    <property type="evidence" value="ECO:0007669"/>
    <property type="project" value="TreeGrafter"/>
</dbReference>
<dbReference type="GO" id="GO:0005737">
    <property type="term" value="C:cytoplasm"/>
    <property type="evidence" value="ECO:0007669"/>
    <property type="project" value="UniProtKB-SubCell"/>
</dbReference>
<evidence type="ECO:0000256" key="3">
    <source>
        <dbReference type="ARBA" id="ARBA00012608"/>
    </source>
</evidence>
<dbReference type="PRINTS" id="PR00368">
    <property type="entry name" value="FADPNR"/>
</dbReference>
<dbReference type="NCBIfam" id="TIGR01350">
    <property type="entry name" value="lipoamide_DH"/>
    <property type="match status" value="1"/>
</dbReference>
<feature type="disulfide bond" description="Redox-active" evidence="15">
    <location>
        <begin position="44"/>
        <end position="49"/>
    </location>
</feature>
<keyword evidence="10" id="KW-1015">Disulfide bond</keyword>
<dbReference type="AlphaFoldDB" id="A0A7Y4LDK1"/>
<evidence type="ECO:0000259" key="18">
    <source>
        <dbReference type="Pfam" id="PF07992"/>
    </source>
</evidence>
<evidence type="ECO:0000256" key="5">
    <source>
        <dbReference type="ARBA" id="ARBA00022490"/>
    </source>
</evidence>
<feature type="binding site" evidence="14">
    <location>
        <begin position="181"/>
        <end position="188"/>
    </location>
    <ligand>
        <name>NAD(+)</name>
        <dbReference type="ChEBI" id="CHEBI:57540"/>
    </ligand>
</feature>
<protein>
    <recommendedName>
        <fullName evidence="4 16">Dihydrolipoyl dehydrogenase</fullName>
        <ecNumber evidence="3 16">1.8.1.4</ecNumber>
    </recommendedName>
</protein>
<dbReference type="FunFam" id="3.30.390.30:FF:000001">
    <property type="entry name" value="Dihydrolipoyl dehydrogenase"/>
    <property type="match status" value="1"/>
</dbReference>
<dbReference type="EC" id="1.8.1.4" evidence="3 16"/>
<dbReference type="GO" id="GO:0050660">
    <property type="term" value="F:flavin adenine dinucleotide binding"/>
    <property type="evidence" value="ECO:0007669"/>
    <property type="project" value="InterPro"/>
</dbReference>
<evidence type="ECO:0000256" key="15">
    <source>
        <dbReference type="PIRSR" id="PIRSR000350-4"/>
    </source>
</evidence>
<dbReference type="PANTHER" id="PTHR22912">
    <property type="entry name" value="DISULFIDE OXIDOREDUCTASE"/>
    <property type="match status" value="1"/>
</dbReference>
<evidence type="ECO:0000256" key="10">
    <source>
        <dbReference type="ARBA" id="ARBA00023157"/>
    </source>
</evidence>
<keyword evidence="20" id="KW-1185">Reference proteome</keyword>
<keyword evidence="8 16" id="KW-0560">Oxidoreductase</keyword>
<keyword evidence="9 14" id="KW-0520">NAD</keyword>
<feature type="domain" description="FAD/NAD(P)-binding" evidence="18">
    <location>
        <begin position="7"/>
        <end position="325"/>
    </location>
</feature>
<proteinExistence type="inferred from homology"/>
<keyword evidence="6 16" id="KW-0285">Flavoprotein</keyword>
<dbReference type="EMBL" id="JABGBO010000012">
    <property type="protein sequence ID" value="NOL50436.1"/>
    <property type="molecule type" value="Genomic_DNA"/>
</dbReference>
<evidence type="ECO:0000256" key="13">
    <source>
        <dbReference type="PIRSR" id="PIRSR000350-2"/>
    </source>
</evidence>
<dbReference type="Proteomes" id="UP000541421">
    <property type="component" value="Unassembled WGS sequence"/>
</dbReference>
<evidence type="ECO:0000313" key="20">
    <source>
        <dbReference type="Proteomes" id="UP000541421"/>
    </source>
</evidence>
<dbReference type="InterPro" id="IPR001100">
    <property type="entry name" value="Pyr_nuc-diS_OxRdtase"/>
</dbReference>
<accession>A0A7Y4LDK1</accession>
<dbReference type="InterPro" id="IPR004099">
    <property type="entry name" value="Pyr_nucl-diS_OxRdtase_dimer"/>
</dbReference>
<dbReference type="Gene3D" id="3.30.390.30">
    <property type="match status" value="1"/>
</dbReference>
<comment type="subcellular location">
    <subcellularLocation>
        <location evidence="1">Cytoplasm</location>
    </subcellularLocation>
</comment>
<dbReference type="InterPro" id="IPR036188">
    <property type="entry name" value="FAD/NAD-bd_sf"/>
</dbReference>
<comment type="catalytic activity">
    <reaction evidence="12 16">
        <text>N(6)-[(R)-dihydrolipoyl]-L-lysyl-[protein] + NAD(+) = N(6)-[(R)-lipoyl]-L-lysyl-[protein] + NADH + H(+)</text>
        <dbReference type="Rhea" id="RHEA:15045"/>
        <dbReference type="Rhea" id="RHEA-COMP:10474"/>
        <dbReference type="Rhea" id="RHEA-COMP:10475"/>
        <dbReference type="ChEBI" id="CHEBI:15378"/>
        <dbReference type="ChEBI" id="CHEBI:57540"/>
        <dbReference type="ChEBI" id="CHEBI:57945"/>
        <dbReference type="ChEBI" id="CHEBI:83099"/>
        <dbReference type="ChEBI" id="CHEBI:83100"/>
        <dbReference type="EC" id="1.8.1.4"/>
    </reaction>
</comment>
<evidence type="ECO:0000256" key="12">
    <source>
        <dbReference type="ARBA" id="ARBA00049187"/>
    </source>
</evidence>
<dbReference type="PRINTS" id="PR00411">
    <property type="entry name" value="PNDRDTASEI"/>
</dbReference>
<evidence type="ECO:0000256" key="9">
    <source>
        <dbReference type="ARBA" id="ARBA00023027"/>
    </source>
</evidence>
<evidence type="ECO:0000313" key="19">
    <source>
        <dbReference type="EMBL" id="NOL50436.1"/>
    </source>
</evidence>
<evidence type="ECO:0000256" key="2">
    <source>
        <dbReference type="ARBA" id="ARBA00007532"/>
    </source>
</evidence>
<dbReference type="InterPro" id="IPR006258">
    <property type="entry name" value="Lipoamide_DH"/>
</dbReference>
<evidence type="ECO:0000256" key="14">
    <source>
        <dbReference type="PIRSR" id="PIRSR000350-3"/>
    </source>
</evidence>
<dbReference type="InterPro" id="IPR050151">
    <property type="entry name" value="Class-I_Pyr_Nuc-Dis_Oxidored"/>
</dbReference>
<dbReference type="GO" id="GO:0004148">
    <property type="term" value="F:dihydrolipoyl dehydrogenase (NADH) activity"/>
    <property type="evidence" value="ECO:0007669"/>
    <property type="project" value="UniProtKB-EC"/>
</dbReference>